<reference evidence="1 2" key="1">
    <citation type="submission" date="2015-08" db="EMBL/GenBank/DDBJ databases">
        <authorList>
            <person name="Babu N.S."/>
            <person name="Beckwith C.J."/>
            <person name="Beseler K.G."/>
            <person name="Brison A."/>
            <person name="Carone J.V."/>
            <person name="Caskin T.P."/>
            <person name="Diamond M."/>
            <person name="Durham M.E."/>
            <person name="Foxe J.M."/>
            <person name="Go M."/>
            <person name="Henderson B.A."/>
            <person name="Jones I.B."/>
            <person name="McGettigan J.A."/>
            <person name="Micheletti S.J."/>
            <person name="Nasrallah M.E."/>
            <person name="Ortiz D."/>
            <person name="Piller C.R."/>
            <person name="Privatt S.R."/>
            <person name="Schneider S.L."/>
            <person name="Sharp S."/>
            <person name="Smith T.C."/>
            <person name="Stanton J.D."/>
            <person name="Ullery H.E."/>
            <person name="Wilson R.J."/>
            <person name="Serrano M.G."/>
            <person name="Buck G."/>
            <person name="Lee V."/>
            <person name="Wang Y."/>
            <person name="Carvalho R."/>
            <person name="Voegtly L."/>
            <person name="Shi R."/>
            <person name="Duckworth R."/>
            <person name="Johnson A."/>
            <person name="Loviza R."/>
            <person name="Walstead R."/>
            <person name="Shah Z."/>
            <person name="Kiflezghi M."/>
            <person name="Wade K."/>
            <person name="Ball S.L."/>
            <person name="Bradley K.W."/>
            <person name="Asai D.J."/>
            <person name="Bowman C.A."/>
            <person name="Russell D.A."/>
            <person name="Pope W.H."/>
            <person name="Jacobs-Sera D."/>
            <person name="Hendrix R.W."/>
            <person name="Hatfull G.F."/>
        </authorList>
    </citation>
    <scope>NUCLEOTIDE SEQUENCE [LARGE SCALE GENOMIC DNA]</scope>
    <source>
        <strain evidence="1 2">DSM 27648</strain>
    </source>
</reference>
<name>A0A0K1PU86_9BACT</name>
<protein>
    <recommendedName>
        <fullName evidence="3">Outer membrane protein beta-barrel domain-containing protein</fullName>
    </recommendedName>
</protein>
<dbReference type="RefSeq" id="WP_146647936.1">
    <property type="nucleotide sequence ID" value="NZ_CP012333.1"/>
</dbReference>
<gene>
    <name evidence="1" type="ORF">AKJ09_03353</name>
</gene>
<organism evidence="1 2">
    <name type="scientific">Labilithrix luteola</name>
    <dbReference type="NCBI Taxonomy" id="1391654"/>
    <lineage>
        <taxon>Bacteria</taxon>
        <taxon>Pseudomonadati</taxon>
        <taxon>Myxococcota</taxon>
        <taxon>Polyangia</taxon>
        <taxon>Polyangiales</taxon>
        <taxon>Labilitrichaceae</taxon>
        <taxon>Labilithrix</taxon>
    </lineage>
</organism>
<proteinExistence type="predicted"/>
<dbReference type="AlphaFoldDB" id="A0A0K1PU86"/>
<dbReference type="Proteomes" id="UP000064967">
    <property type="component" value="Chromosome"/>
</dbReference>
<dbReference type="KEGG" id="llu:AKJ09_03353"/>
<keyword evidence="2" id="KW-1185">Reference proteome</keyword>
<dbReference type="STRING" id="1391654.AKJ09_03353"/>
<evidence type="ECO:0000313" key="1">
    <source>
        <dbReference type="EMBL" id="AKU96689.1"/>
    </source>
</evidence>
<evidence type="ECO:0008006" key="3">
    <source>
        <dbReference type="Google" id="ProtNLM"/>
    </source>
</evidence>
<evidence type="ECO:0000313" key="2">
    <source>
        <dbReference type="Proteomes" id="UP000064967"/>
    </source>
</evidence>
<accession>A0A0K1PU86</accession>
<sequence>MVFGWLHDARAEEPTLDTADGLDACRDFEAKNARELADWQKQQPSVPYQYPPPDVVLGAPWGPFLKGLGSTGELLVASVVPHFGAQFRGDTPAATISWPWSLPIGPALTCSRRQGSFTVQKHRPNRLLFEPGIVSSNRGTGLFVRLGYRFLYHPSDWVVGVGGGLGSTAEITGNREPFRLSLGPEAVLQFGHCCDSGYFTLTARYDHFFAGEVRDTVGGNLGFVYF</sequence>
<dbReference type="EMBL" id="CP012333">
    <property type="protein sequence ID" value="AKU96689.1"/>
    <property type="molecule type" value="Genomic_DNA"/>
</dbReference>